<reference evidence="2 5" key="2">
    <citation type="submission" date="2016-11" db="EMBL/GenBank/DDBJ databases">
        <title>Genomic analysis of Caldithrix abyssi and proposal of a novel bacterial phylum Caldithrichaeota.</title>
        <authorList>
            <person name="Kublanov I."/>
            <person name="Sigalova O."/>
            <person name="Gavrilov S."/>
            <person name="Lebedinsky A."/>
            <person name="Ivanova N."/>
            <person name="Daum C."/>
            <person name="Reddy T."/>
            <person name="Klenk H.P."/>
            <person name="Goker M."/>
            <person name="Reva O."/>
            <person name="Miroshnichenko M."/>
            <person name="Kyprides N."/>
            <person name="Woyke T."/>
            <person name="Gelfand M."/>
        </authorList>
    </citation>
    <scope>NUCLEOTIDE SEQUENCE [LARGE SCALE GENOMIC DNA]</scope>
    <source>
        <strain evidence="2 5">LF13</strain>
    </source>
</reference>
<dbReference type="SUPFAM" id="SSF52490">
    <property type="entry name" value="Tubulin nucleotide-binding domain-like"/>
    <property type="match status" value="1"/>
</dbReference>
<dbReference type="PaxDb" id="880073-Calab_3163"/>
<proteinExistence type="predicted"/>
<dbReference type="InParanoid" id="H1XUE3"/>
<dbReference type="Proteomes" id="UP000183868">
    <property type="component" value="Chromosome"/>
</dbReference>
<reference evidence="3 4" key="1">
    <citation type="submission" date="2011-09" db="EMBL/GenBank/DDBJ databases">
        <title>The permanent draft genome of Caldithrix abyssi DSM 13497.</title>
        <authorList>
            <consortium name="US DOE Joint Genome Institute (JGI-PGF)"/>
            <person name="Lucas S."/>
            <person name="Han J."/>
            <person name="Lapidus A."/>
            <person name="Bruce D."/>
            <person name="Goodwin L."/>
            <person name="Pitluck S."/>
            <person name="Peters L."/>
            <person name="Kyrpides N."/>
            <person name="Mavromatis K."/>
            <person name="Ivanova N."/>
            <person name="Mikhailova N."/>
            <person name="Chertkov O."/>
            <person name="Detter J.C."/>
            <person name="Tapia R."/>
            <person name="Han C."/>
            <person name="Land M."/>
            <person name="Hauser L."/>
            <person name="Markowitz V."/>
            <person name="Cheng J.-F."/>
            <person name="Hugenholtz P."/>
            <person name="Woyke T."/>
            <person name="Wu D."/>
            <person name="Spring S."/>
            <person name="Brambilla E."/>
            <person name="Klenk H.-P."/>
            <person name="Eisen J.A."/>
        </authorList>
    </citation>
    <scope>NUCLEOTIDE SEQUENCE [LARGE SCALE GENOMIC DNA]</scope>
    <source>
        <strain evidence="3 4">DSM 13497</strain>
    </source>
</reference>
<keyword evidence="1" id="KW-1133">Transmembrane helix</keyword>
<keyword evidence="1" id="KW-0472">Membrane</keyword>
<protein>
    <submittedName>
        <fullName evidence="2">Tubulin like</fullName>
    </submittedName>
</protein>
<name>H1XUE3_CALAY</name>
<evidence type="ECO:0000313" key="5">
    <source>
        <dbReference type="Proteomes" id="UP000183868"/>
    </source>
</evidence>
<evidence type="ECO:0000313" key="4">
    <source>
        <dbReference type="Proteomes" id="UP000004671"/>
    </source>
</evidence>
<keyword evidence="4" id="KW-1185">Reference proteome</keyword>
<dbReference type="EMBL" id="CP018099">
    <property type="protein sequence ID" value="APF18791.1"/>
    <property type="molecule type" value="Genomic_DNA"/>
</dbReference>
<dbReference type="InterPro" id="IPR036525">
    <property type="entry name" value="Tubulin/FtsZ_GTPase_sf"/>
</dbReference>
<feature type="transmembrane region" description="Helical" evidence="1">
    <location>
        <begin position="149"/>
        <end position="173"/>
    </location>
</feature>
<dbReference type="EMBL" id="CM001402">
    <property type="protein sequence ID" value="EHO42769.1"/>
    <property type="molecule type" value="Genomic_DNA"/>
</dbReference>
<keyword evidence="1" id="KW-0812">Transmembrane</keyword>
<gene>
    <name evidence="2" type="ORF">Cabys_2042</name>
    <name evidence="3" type="ORF">Calab_3163</name>
</gene>
<dbReference type="Pfam" id="PF13809">
    <property type="entry name" value="Tubulin_2"/>
    <property type="match status" value="1"/>
</dbReference>
<dbReference type="HOGENOM" id="CLU_280427_0_0_0"/>
<dbReference type="Proteomes" id="UP000004671">
    <property type="component" value="Chromosome"/>
</dbReference>
<dbReference type="InterPro" id="IPR025904">
    <property type="entry name" value="Tubulin-like"/>
</dbReference>
<dbReference type="OrthoDB" id="3400278at2"/>
<evidence type="ECO:0000313" key="3">
    <source>
        <dbReference type="EMBL" id="EHO42769.1"/>
    </source>
</evidence>
<accession>H1XUE3</accession>
<dbReference type="STRING" id="880073.Cabys_2042"/>
<evidence type="ECO:0000313" key="2">
    <source>
        <dbReference type="EMBL" id="APF18791.1"/>
    </source>
</evidence>
<dbReference type="AlphaFoldDB" id="H1XUE3"/>
<dbReference type="eggNOG" id="COG1511">
    <property type="taxonomic scope" value="Bacteria"/>
</dbReference>
<sequence>MNAQYKIPTILLGIGGTGGRIVDQLAGMYYRLEEEHRNNIPTEFLVLDTDVNDINRIKHIEPQKVFRISRNYSIKQYIELHNNGRDIEGWFPILYQYLHNKSVLEGAGQIRILGRLALYAMFEQPGFEERVASEIRNTLRQWHGQLGNLRIFLIGSICGGTASGILIPLTLWLHKEFNALHPQIKGVFFLPGIYTNAYNLPINQHERLRVNAYAALKEIENMFRFIYGLYDRDQNGLKPRPLHFDFHPQYRNFQITSNQQLFKMVYLVDFENMKNQHLVKRGEEYENLVIHGIFNQLYTPIASAQGSIEDNNIIQTLQTLGKQKLTNIYCTFGVAAVEYPYDDLLNYLAHQYSIRTISENWLKIDREFEARKKNYDMQRQQGILNLPELRLEKEYVSIFESFSQNDTFFNTISKRFNIQVEGTNLTVNQADHYIEALEKHLLNELRTNELYFNFAYKYARGIDAETLKEEADPADAIATFEQDFEEMRLKLNRPGDQVSDMVFRQSVLVGEETPDGQLLEIHLQNYIRKDSPHPIGVRYFLYKVMLNLESKIENIEKELLQLNDQFNWYQYKAFDDPETEEIENATMRFDRIRNSGLIKRMLKINKFLENYSNEASNHIHHLKKYMEEYALLKLFKRIYEEVDNIVEEYETFFDSLPTLIHLVQVKISELENMHDARQKNSFKHYIFASAELKRKLWEQEKFRLTTFNDPKINHEIYELLFKTYYNRYRSSFTLSRRRKIHSTYPHKFIDILIPRCVDVVRSSIGGNYNLNFAEIFRKRIELENPDMEPQEIERLYIQEIKMLLKSLFNRAEGFLQVVDDRNIQTMIFLGIHEDVLNYLRNTINDFDAFIQQEAGQQTISDNFFNNRIIQAYRVRYGITAKDMARFHFKDGEYYRAYQKCIKNIFQSDDPEVFPNDVLPHLDKNWHKYGYLPGIFEEEIDLYNRMKMTAITAGRLTDTINIQKSHRAQNEIIVRWQWPGELLQESFMKKISPSTFCMIHYWLDDHAGYIPRFLDEFKNWVFNSNTYDEKISHFLRVWKELMKSLQEERGNLDNQTFIYNLAKQLLPMYKYLVMNQEGISDDEKFKQFNAGLQKFSDLLNKNTKLHQDEKNNLTNMIESVNTADVKELETILTQSEILL</sequence>
<organism evidence="3 4">
    <name type="scientific">Caldithrix abyssi DSM 13497</name>
    <dbReference type="NCBI Taxonomy" id="880073"/>
    <lineage>
        <taxon>Bacteria</taxon>
        <taxon>Pseudomonadati</taxon>
        <taxon>Calditrichota</taxon>
        <taxon>Calditrichia</taxon>
        <taxon>Calditrichales</taxon>
        <taxon>Calditrichaceae</taxon>
        <taxon>Caldithrix</taxon>
    </lineage>
</organism>
<dbReference type="Gene3D" id="3.40.50.1440">
    <property type="entry name" value="Tubulin/FtsZ, GTPase domain"/>
    <property type="match status" value="1"/>
</dbReference>
<dbReference type="KEGG" id="caby:Cabys_2042"/>
<dbReference type="RefSeq" id="WP_006930123.1">
    <property type="nucleotide sequence ID" value="NZ_CM001402.1"/>
</dbReference>
<evidence type="ECO:0000256" key="1">
    <source>
        <dbReference type="SAM" id="Phobius"/>
    </source>
</evidence>